<dbReference type="Pfam" id="PF18758">
    <property type="entry name" value="KDZ"/>
    <property type="match status" value="1"/>
</dbReference>
<evidence type="ECO:0000313" key="2">
    <source>
        <dbReference type="EMBL" id="TFK78729.1"/>
    </source>
</evidence>
<dbReference type="EMBL" id="ML212360">
    <property type="protein sequence ID" value="TFK78729.1"/>
    <property type="molecule type" value="Genomic_DNA"/>
</dbReference>
<dbReference type="InParanoid" id="A0A5C3NPV6"/>
<protein>
    <submittedName>
        <fullName evidence="2">Uncharacterized protein</fullName>
    </submittedName>
</protein>
<name>A0A5C3NPV6_9APHY</name>
<dbReference type="Proteomes" id="UP000308197">
    <property type="component" value="Unassembled WGS sequence"/>
</dbReference>
<gene>
    <name evidence="2" type="ORF">K466DRAFT_570653</name>
</gene>
<dbReference type="AlphaFoldDB" id="A0A5C3NPV6"/>
<sequence>MCDMVHSSELMKYPLAIISKLLEVYRPDILVGYDIGCLGHQAREKSSTTATITLVCSPTSPRAPPRKLYWLLNMSEDTEIVLKLVEKAGVKLMDEFRQRRATSTPTSAVPSRLPSAPPTAPSSPFRGRSVATSSCVSARSSSASSCLSAASRSPSCPPMTPSSSHVVSPSPFNDTEHDVIEISDDENSQSLSCYDVASIKPLKSKWSLSDAAPVVKQEPYDLIDLMTDEPSGSASESSRPPPRKISCKGRFRITMRWRVEELRTVKEPMKCWPVSRPDHSVAYVLDLNDNPEHWMNVDGSLKTMLSIIKGE</sequence>
<feature type="region of interest" description="Disordered" evidence="1">
    <location>
        <begin position="98"/>
        <end position="128"/>
    </location>
</feature>
<feature type="compositionally biased region" description="Low complexity" evidence="1">
    <location>
        <begin position="161"/>
        <end position="170"/>
    </location>
</feature>
<evidence type="ECO:0000256" key="1">
    <source>
        <dbReference type="SAM" id="MobiDB-lite"/>
    </source>
</evidence>
<feature type="non-terminal residue" evidence="2">
    <location>
        <position position="311"/>
    </location>
</feature>
<reference evidence="2 3" key="1">
    <citation type="journal article" date="2019" name="Nat. Ecol. Evol.">
        <title>Megaphylogeny resolves global patterns of mushroom evolution.</title>
        <authorList>
            <person name="Varga T."/>
            <person name="Krizsan K."/>
            <person name="Foldi C."/>
            <person name="Dima B."/>
            <person name="Sanchez-Garcia M."/>
            <person name="Sanchez-Ramirez S."/>
            <person name="Szollosi G.J."/>
            <person name="Szarkandi J.G."/>
            <person name="Papp V."/>
            <person name="Albert L."/>
            <person name="Andreopoulos W."/>
            <person name="Angelini C."/>
            <person name="Antonin V."/>
            <person name="Barry K.W."/>
            <person name="Bougher N.L."/>
            <person name="Buchanan P."/>
            <person name="Buyck B."/>
            <person name="Bense V."/>
            <person name="Catcheside P."/>
            <person name="Chovatia M."/>
            <person name="Cooper J."/>
            <person name="Damon W."/>
            <person name="Desjardin D."/>
            <person name="Finy P."/>
            <person name="Geml J."/>
            <person name="Haridas S."/>
            <person name="Hughes K."/>
            <person name="Justo A."/>
            <person name="Karasinski D."/>
            <person name="Kautmanova I."/>
            <person name="Kiss B."/>
            <person name="Kocsube S."/>
            <person name="Kotiranta H."/>
            <person name="LaButti K.M."/>
            <person name="Lechner B.E."/>
            <person name="Liimatainen K."/>
            <person name="Lipzen A."/>
            <person name="Lukacs Z."/>
            <person name="Mihaltcheva S."/>
            <person name="Morgado L.N."/>
            <person name="Niskanen T."/>
            <person name="Noordeloos M.E."/>
            <person name="Ohm R.A."/>
            <person name="Ortiz-Santana B."/>
            <person name="Ovrebo C."/>
            <person name="Racz N."/>
            <person name="Riley R."/>
            <person name="Savchenko A."/>
            <person name="Shiryaev A."/>
            <person name="Soop K."/>
            <person name="Spirin V."/>
            <person name="Szebenyi C."/>
            <person name="Tomsovsky M."/>
            <person name="Tulloss R.E."/>
            <person name="Uehling J."/>
            <person name="Grigoriev I.V."/>
            <person name="Vagvolgyi C."/>
            <person name="Papp T."/>
            <person name="Martin F.M."/>
            <person name="Miettinen O."/>
            <person name="Hibbett D.S."/>
            <person name="Nagy L.G."/>
        </authorList>
    </citation>
    <scope>NUCLEOTIDE SEQUENCE [LARGE SCALE GENOMIC DNA]</scope>
    <source>
        <strain evidence="2 3">HHB13444</strain>
    </source>
</reference>
<dbReference type="InterPro" id="IPR040521">
    <property type="entry name" value="KDZ"/>
</dbReference>
<proteinExistence type="predicted"/>
<accession>A0A5C3NPV6</accession>
<keyword evidence="3" id="KW-1185">Reference proteome</keyword>
<evidence type="ECO:0000313" key="3">
    <source>
        <dbReference type="Proteomes" id="UP000308197"/>
    </source>
</evidence>
<feature type="region of interest" description="Disordered" evidence="1">
    <location>
        <begin position="147"/>
        <end position="170"/>
    </location>
</feature>
<feature type="region of interest" description="Disordered" evidence="1">
    <location>
        <begin position="226"/>
        <end position="245"/>
    </location>
</feature>
<organism evidence="2 3">
    <name type="scientific">Polyporus arcularius HHB13444</name>
    <dbReference type="NCBI Taxonomy" id="1314778"/>
    <lineage>
        <taxon>Eukaryota</taxon>
        <taxon>Fungi</taxon>
        <taxon>Dikarya</taxon>
        <taxon>Basidiomycota</taxon>
        <taxon>Agaricomycotina</taxon>
        <taxon>Agaricomycetes</taxon>
        <taxon>Polyporales</taxon>
        <taxon>Polyporaceae</taxon>
        <taxon>Polyporus</taxon>
    </lineage>
</organism>